<evidence type="ECO:0000313" key="4">
    <source>
        <dbReference type="Proteomes" id="UP000239724"/>
    </source>
</evidence>
<sequence length="78" mass="8662">MNLTHTIRLPGRGPHPTKAARHIPLPAGFARVAAAWSRRRRLVQDRRTLEGFSDRLLGDIGLSRCDIPAALVGTVRRD</sequence>
<organism evidence="3 4">
    <name type="scientific">Rhodopila globiformis</name>
    <name type="common">Rhodopseudomonas globiformis</name>
    <dbReference type="NCBI Taxonomy" id="1071"/>
    <lineage>
        <taxon>Bacteria</taxon>
        <taxon>Pseudomonadati</taxon>
        <taxon>Pseudomonadota</taxon>
        <taxon>Alphaproteobacteria</taxon>
        <taxon>Acetobacterales</taxon>
        <taxon>Acetobacteraceae</taxon>
        <taxon>Rhodopila</taxon>
    </lineage>
</organism>
<evidence type="ECO:0000256" key="1">
    <source>
        <dbReference type="SAM" id="MobiDB-lite"/>
    </source>
</evidence>
<dbReference type="Proteomes" id="UP000239724">
    <property type="component" value="Unassembled WGS sequence"/>
</dbReference>
<protein>
    <recommendedName>
        <fullName evidence="2">YjiS-like domain-containing protein</fullName>
    </recommendedName>
</protein>
<dbReference type="InterPro" id="IPR009506">
    <property type="entry name" value="YjiS-like"/>
</dbReference>
<keyword evidence="4" id="KW-1185">Reference proteome</keyword>
<dbReference type="EMBL" id="NHRY01000225">
    <property type="protein sequence ID" value="PPQ29532.1"/>
    <property type="molecule type" value="Genomic_DNA"/>
</dbReference>
<accession>A0A2S6N4J2</accession>
<proteinExistence type="predicted"/>
<dbReference type="Pfam" id="PF06568">
    <property type="entry name" value="YjiS-like"/>
    <property type="match status" value="1"/>
</dbReference>
<dbReference type="AlphaFoldDB" id="A0A2S6N4J2"/>
<name>A0A2S6N4J2_RHOGL</name>
<reference evidence="3 4" key="1">
    <citation type="journal article" date="2018" name="Arch. Microbiol.">
        <title>New insights into the metabolic potential of the phototrophic purple bacterium Rhodopila globiformis DSM 161(T) from its draft genome sequence and evidence for a vanadium-dependent nitrogenase.</title>
        <authorList>
            <person name="Imhoff J.F."/>
            <person name="Rahn T."/>
            <person name="Kunzel S."/>
            <person name="Neulinger S.C."/>
        </authorList>
    </citation>
    <scope>NUCLEOTIDE SEQUENCE [LARGE SCALE GENOMIC DNA]</scope>
    <source>
        <strain evidence="3 4">DSM 161</strain>
    </source>
</reference>
<dbReference type="OrthoDB" id="7861975at2"/>
<feature type="region of interest" description="Disordered" evidence="1">
    <location>
        <begin position="1"/>
        <end position="21"/>
    </location>
</feature>
<feature type="domain" description="YjiS-like" evidence="2">
    <location>
        <begin position="31"/>
        <end position="67"/>
    </location>
</feature>
<dbReference type="RefSeq" id="WP_104520837.1">
    <property type="nucleotide sequence ID" value="NZ_NHRY01000225.1"/>
</dbReference>
<evidence type="ECO:0000313" key="3">
    <source>
        <dbReference type="EMBL" id="PPQ29532.1"/>
    </source>
</evidence>
<comment type="caution">
    <text evidence="3">The sequence shown here is derived from an EMBL/GenBank/DDBJ whole genome shotgun (WGS) entry which is preliminary data.</text>
</comment>
<evidence type="ECO:0000259" key="2">
    <source>
        <dbReference type="Pfam" id="PF06568"/>
    </source>
</evidence>
<gene>
    <name evidence="3" type="ORF">CCS01_21295</name>
</gene>